<feature type="region of interest" description="Disordered" evidence="2">
    <location>
        <begin position="243"/>
        <end position="262"/>
    </location>
</feature>
<keyword evidence="5" id="KW-1185">Reference proteome</keyword>
<dbReference type="OMA" id="RTKTDSM"/>
<feature type="domain" description="Pleckstrin homology" evidence="3">
    <location>
        <begin position="496"/>
        <end position="636"/>
    </location>
</feature>
<evidence type="ECO:0000256" key="2">
    <source>
        <dbReference type="SAM" id="MobiDB-lite"/>
    </source>
</evidence>
<dbReference type="PANTHER" id="PTHR12752">
    <property type="entry name" value="PHOSPHOINOSITOL 3-PHOSPHATE-BINDING PROTEIN"/>
    <property type="match status" value="1"/>
</dbReference>
<feature type="non-terminal residue" evidence="4">
    <location>
        <position position="1057"/>
    </location>
</feature>
<feature type="region of interest" description="Disordered" evidence="2">
    <location>
        <begin position="814"/>
        <end position="890"/>
    </location>
</feature>
<dbReference type="EMBL" id="KK119112">
    <property type="protein sequence ID" value="KFM74779.1"/>
    <property type="molecule type" value="Genomic_DNA"/>
</dbReference>
<feature type="region of interest" description="Disordered" evidence="2">
    <location>
        <begin position="651"/>
        <end position="682"/>
    </location>
</feature>
<proteinExistence type="predicted"/>
<dbReference type="AlphaFoldDB" id="A0A087UBP0"/>
<keyword evidence="1" id="KW-0175">Coiled coil</keyword>
<gene>
    <name evidence="4" type="ORF">X975_11897</name>
</gene>
<evidence type="ECO:0000256" key="1">
    <source>
        <dbReference type="SAM" id="Coils"/>
    </source>
</evidence>
<dbReference type="PANTHER" id="PTHR12752:SF9">
    <property type="entry name" value="KRAMER, ISOFORM I"/>
    <property type="match status" value="1"/>
</dbReference>
<evidence type="ECO:0000259" key="3">
    <source>
        <dbReference type="Pfam" id="PF25541"/>
    </source>
</evidence>
<feature type="compositionally biased region" description="Polar residues" evidence="2">
    <location>
        <begin position="20"/>
        <end position="32"/>
    </location>
</feature>
<feature type="compositionally biased region" description="Basic and acidic residues" evidence="2">
    <location>
        <begin position="42"/>
        <end position="55"/>
    </location>
</feature>
<dbReference type="Proteomes" id="UP000054359">
    <property type="component" value="Unassembled WGS sequence"/>
</dbReference>
<dbReference type="Pfam" id="PF25541">
    <property type="entry name" value="TBCA_PH"/>
    <property type="match status" value="1"/>
</dbReference>
<feature type="region of interest" description="Disordered" evidence="2">
    <location>
        <begin position="1"/>
        <end position="104"/>
    </location>
</feature>
<evidence type="ECO:0000313" key="5">
    <source>
        <dbReference type="Proteomes" id="UP000054359"/>
    </source>
</evidence>
<name>A0A087UBP0_STEMI</name>
<dbReference type="OrthoDB" id="43122at2759"/>
<evidence type="ECO:0000313" key="4">
    <source>
        <dbReference type="EMBL" id="KFM74779.1"/>
    </source>
</evidence>
<feature type="coiled-coil region" evidence="1">
    <location>
        <begin position="375"/>
        <end position="402"/>
    </location>
</feature>
<feature type="compositionally biased region" description="Acidic residues" evidence="2">
    <location>
        <begin position="816"/>
        <end position="830"/>
    </location>
</feature>
<dbReference type="STRING" id="407821.A0A087UBP0"/>
<feature type="compositionally biased region" description="Basic and acidic residues" evidence="2">
    <location>
        <begin position="788"/>
        <end position="806"/>
    </location>
</feature>
<sequence length="1057" mass="121032">MSSSYRAKSIMNERPDVCPKTTQSSYSQNSNIQTSQSKSRKSREESMQRLLEWKQRMLQSPLSKRNHLQSNSSSDTSSPMNSPLRTGMQNQYQRQVRKELESHEAELRKYALSGHNKYSYSSPEPNSQPYASEVYRNYISGKQYQNQQVCDSKVPSFEYESQGDYYTISKPVQNNPKLNMNDSRICMTENICQENLMYCVDSENNEILFSYDDNSFNSCNISKTLQNSHYPPQMHSFSTMHNVSDIGNESQDLSTQDGCNSSEQLSVKDEYKKFNNSQEMLDTSNSSAVELQATAYSSDDEASLDSDGRFRSANSKVKYHGLSRASSSFESNVKEPNYVKKLVQQSEGLMCKGKRLSVSAGDLLGKTHEELVLLLIQLRRNQAKILRSKEKLEQQLENEQKLPQQSSLGQQLPSQNYKEIQLQIRQLENQYEVTQPLVTLVDNMVKLGSLYGSSHRRSFSLPLLDSSQDEPRHSAEVAQSPEHIGESSILSKLLTEENNLQKRISEIYSLDKGLRHETNSITSLHQDKKMLEHTLCGMQNKILDHQDKPGELQKLRKQQRMIEKELVRVKRLLSTSAKKIEDAASKNDQMEQEILLLRQILQQALKTGSSDLQASQHNRADLEAELTRLQNVLDELANHRHEINNTVEKLKSEARSSMSKGTEVRASPTGVAGSAPLPLRKKQHSTYLETDLDTMTTRDLAVIHEKDGDDIPVYANAEEINSTNEETCLKEVPSLNENVQQAHFSQGDSTEPKQCSMQDINDADERMKRFYGILPKEKPSEIKTVRIVKRQSERRNRERDKKRVTYDDQSSVWVVEEPDISSDDPLDAEEGNNKSTPLSHRPSSIYLFSSNTSRHTNTQSAHERLFGSSKKETSTENQDHVSSSRRSKRRHYTVSGYQYMLDPQFMQYFKDRPRSRDDVDMERCLRTANTPDIVRSTIKKKEVFDDKIIERELGLPQKIEIPERYVEVESEELSASEKLRRSLKAENICKMLSETTTTYEDVEERSKSPEALHKKLNEEKRKRAHLLSLNRALAREVVERSKAVAANVCSPENQASN</sequence>
<organism evidence="4 5">
    <name type="scientific">Stegodyphus mimosarum</name>
    <name type="common">African social velvet spider</name>
    <dbReference type="NCBI Taxonomy" id="407821"/>
    <lineage>
        <taxon>Eukaryota</taxon>
        <taxon>Metazoa</taxon>
        <taxon>Ecdysozoa</taxon>
        <taxon>Arthropoda</taxon>
        <taxon>Chelicerata</taxon>
        <taxon>Arachnida</taxon>
        <taxon>Araneae</taxon>
        <taxon>Araneomorphae</taxon>
        <taxon>Entelegynae</taxon>
        <taxon>Eresoidea</taxon>
        <taxon>Eresidae</taxon>
        <taxon>Stegodyphus</taxon>
    </lineage>
</organism>
<feature type="region of interest" description="Disordered" evidence="2">
    <location>
        <begin position="788"/>
        <end position="807"/>
    </location>
</feature>
<feature type="compositionally biased region" description="Low complexity" evidence="2">
    <location>
        <begin position="70"/>
        <end position="83"/>
    </location>
</feature>
<accession>A0A087UBP0</accession>
<reference evidence="4 5" key="1">
    <citation type="submission" date="2013-11" db="EMBL/GenBank/DDBJ databases">
        <title>Genome sequencing of Stegodyphus mimosarum.</title>
        <authorList>
            <person name="Bechsgaard J."/>
        </authorList>
    </citation>
    <scope>NUCLEOTIDE SEQUENCE [LARGE SCALE GENOMIC DNA]</scope>
</reference>
<dbReference type="InterPro" id="IPR057971">
    <property type="entry name" value="PKHA4-7_TBCA"/>
</dbReference>
<protein>
    <submittedName>
        <fullName evidence="4">Pleckstrin domain-containing family A member 5</fullName>
    </submittedName>
</protein>
<feature type="compositionally biased region" description="Basic and acidic residues" evidence="2">
    <location>
        <begin position="861"/>
        <end position="879"/>
    </location>
</feature>
<feature type="compositionally biased region" description="Polar residues" evidence="2">
    <location>
        <begin position="833"/>
        <end position="860"/>
    </location>
</feature>